<dbReference type="OMA" id="NWNLKVS"/>
<name>A0A200R3F7_MACCD</name>
<evidence type="ECO:0000256" key="2">
    <source>
        <dbReference type="ARBA" id="ARBA00012513"/>
    </source>
</evidence>
<dbReference type="Proteomes" id="UP000195402">
    <property type="component" value="Unassembled WGS sequence"/>
</dbReference>
<evidence type="ECO:0000259" key="14">
    <source>
        <dbReference type="PROSITE" id="PS50816"/>
    </source>
</evidence>
<proteinExistence type="inferred from homology"/>
<dbReference type="GO" id="GO:0005524">
    <property type="term" value="F:ATP binding"/>
    <property type="evidence" value="ECO:0007669"/>
    <property type="project" value="UniProtKB-UniRule"/>
</dbReference>
<dbReference type="PROSITE" id="PS00108">
    <property type="entry name" value="PROTEIN_KINASE_ST"/>
    <property type="match status" value="1"/>
</dbReference>
<keyword evidence="4" id="KW-0808">Transferase</keyword>
<sequence>MPEIVELSGNAASESSEISSENVLFGKYELGRLLGCGAFAKVYHARNIQTGQSVAIKSISKQKILKGGLMSNIKREISIMRLLHHPYIVKLYEVLATRTKIYFVMEFVKGGELFTKIAKCRFSEDLSRRYFQQLISAVGYCHSHGIFHRDLKPENLLLDERGDLKVSDFGLSAVTSQIRNDGMLYTLCGTPAYVAPEILAKKGYNGAKVDIWSCGIILFVLNAGYLPFNDQNLMVMYRKIYKGEFRCPKWTSPDLRRFLSRLLDTNPATRITVDEILRDPWFRKGYKEIKFHEHDNFGLNNNNNNKAVLALADKQEDSGSKFLNAFDLISFSSGFDLSGLFKDFDNSVEGERFISAESPERITKRIEEVATRENLTVRKKDWKLMLEGQNGKSLVGVEMYQLTENLVVVEVRSYEGVWRNKFNPELSSLIYRPESTGSVS</sequence>
<dbReference type="GO" id="GO:0004674">
    <property type="term" value="F:protein serine/threonine kinase activity"/>
    <property type="evidence" value="ECO:0007669"/>
    <property type="project" value="UniProtKB-KW"/>
</dbReference>
<dbReference type="EMBL" id="MVGT01000438">
    <property type="protein sequence ID" value="OVA17257.1"/>
    <property type="molecule type" value="Genomic_DNA"/>
</dbReference>
<evidence type="ECO:0000256" key="1">
    <source>
        <dbReference type="ARBA" id="ARBA00006234"/>
    </source>
</evidence>
<dbReference type="GO" id="GO:0106310">
    <property type="term" value="F:protein serine kinase activity"/>
    <property type="evidence" value="ECO:0007669"/>
    <property type="project" value="RHEA"/>
</dbReference>
<evidence type="ECO:0000259" key="13">
    <source>
        <dbReference type="PROSITE" id="PS50011"/>
    </source>
</evidence>
<comment type="catalytic activity">
    <reaction evidence="10">
        <text>L-seryl-[protein] + ATP = O-phospho-L-seryl-[protein] + ADP + H(+)</text>
        <dbReference type="Rhea" id="RHEA:17989"/>
        <dbReference type="Rhea" id="RHEA-COMP:9863"/>
        <dbReference type="Rhea" id="RHEA-COMP:11604"/>
        <dbReference type="ChEBI" id="CHEBI:15378"/>
        <dbReference type="ChEBI" id="CHEBI:29999"/>
        <dbReference type="ChEBI" id="CHEBI:30616"/>
        <dbReference type="ChEBI" id="CHEBI:83421"/>
        <dbReference type="ChEBI" id="CHEBI:456216"/>
        <dbReference type="EC" id="2.7.11.1"/>
    </reaction>
</comment>
<dbReference type="EC" id="2.7.11.1" evidence="2"/>
<keyword evidence="6 15" id="KW-0418">Kinase</keyword>
<dbReference type="GO" id="GO:0007165">
    <property type="term" value="P:signal transduction"/>
    <property type="evidence" value="ECO:0007669"/>
    <property type="project" value="InterPro"/>
</dbReference>
<dbReference type="PROSITE" id="PS00107">
    <property type="entry name" value="PROTEIN_KINASE_ATP"/>
    <property type="match status" value="1"/>
</dbReference>
<evidence type="ECO:0000256" key="9">
    <source>
        <dbReference type="ARBA" id="ARBA00047899"/>
    </source>
</evidence>
<dbReference type="InterPro" id="IPR017441">
    <property type="entry name" value="Protein_kinase_ATP_BS"/>
</dbReference>
<dbReference type="AlphaFoldDB" id="A0A200R3F7"/>
<organism evidence="15 16">
    <name type="scientific">Macleaya cordata</name>
    <name type="common">Five-seeded plume-poppy</name>
    <name type="synonym">Bocconia cordata</name>
    <dbReference type="NCBI Taxonomy" id="56857"/>
    <lineage>
        <taxon>Eukaryota</taxon>
        <taxon>Viridiplantae</taxon>
        <taxon>Streptophyta</taxon>
        <taxon>Embryophyta</taxon>
        <taxon>Tracheophyta</taxon>
        <taxon>Spermatophyta</taxon>
        <taxon>Magnoliopsida</taxon>
        <taxon>Ranunculales</taxon>
        <taxon>Papaveraceae</taxon>
        <taxon>Papaveroideae</taxon>
        <taxon>Macleaya</taxon>
    </lineage>
</organism>
<dbReference type="PANTHER" id="PTHR43895:SF151">
    <property type="entry name" value="CBL-INTERACTING SERINE_THREONINE-PROTEIN KINASE 11"/>
    <property type="match status" value="1"/>
</dbReference>
<feature type="domain" description="NAF" evidence="14">
    <location>
        <begin position="318"/>
        <end position="342"/>
    </location>
</feature>
<keyword evidence="5 11" id="KW-0547">Nucleotide-binding</keyword>
<keyword evidence="16" id="KW-1185">Reference proteome</keyword>
<dbReference type="Gene3D" id="1.10.510.10">
    <property type="entry name" value="Transferase(Phosphotransferase) domain 1"/>
    <property type="match status" value="1"/>
</dbReference>
<dbReference type="InParanoid" id="A0A200R3F7"/>
<dbReference type="CDD" id="cd12195">
    <property type="entry name" value="CIPK_C"/>
    <property type="match status" value="1"/>
</dbReference>
<protein>
    <recommendedName>
        <fullName evidence="2">non-specific serine/threonine protein kinase</fullName>
        <ecNumber evidence="2">2.7.11.1</ecNumber>
    </recommendedName>
</protein>
<feature type="domain" description="Protein kinase" evidence="13">
    <location>
        <begin position="28"/>
        <end position="282"/>
    </location>
</feature>
<keyword evidence="3 12" id="KW-0723">Serine/threonine-protein kinase</keyword>
<comment type="similarity">
    <text evidence="1">Belongs to the protein kinase superfamily. CAMK Ser/Thr protein kinase family. SNF1 subfamily.</text>
</comment>
<dbReference type="SUPFAM" id="SSF56112">
    <property type="entry name" value="Protein kinase-like (PK-like)"/>
    <property type="match status" value="1"/>
</dbReference>
<dbReference type="InterPro" id="IPR011009">
    <property type="entry name" value="Kinase-like_dom_sf"/>
</dbReference>
<dbReference type="SMART" id="SM00220">
    <property type="entry name" value="S_TKc"/>
    <property type="match status" value="1"/>
</dbReference>
<evidence type="ECO:0000313" key="16">
    <source>
        <dbReference type="Proteomes" id="UP000195402"/>
    </source>
</evidence>
<evidence type="ECO:0000313" key="15">
    <source>
        <dbReference type="EMBL" id="OVA17257.1"/>
    </source>
</evidence>
<dbReference type="InterPro" id="IPR018451">
    <property type="entry name" value="NAF/FISL_domain"/>
</dbReference>
<evidence type="ECO:0000256" key="8">
    <source>
        <dbReference type="ARBA" id="ARBA00023211"/>
    </source>
</evidence>
<dbReference type="Pfam" id="PF03822">
    <property type="entry name" value="NAF"/>
    <property type="match status" value="1"/>
</dbReference>
<gene>
    <name evidence="15" type="ORF">BVC80_1837g53</name>
</gene>
<comment type="catalytic activity">
    <reaction evidence="9">
        <text>L-threonyl-[protein] + ATP = O-phospho-L-threonyl-[protein] + ADP + H(+)</text>
        <dbReference type="Rhea" id="RHEA:46608"/>
        <dbReference type="Rhea" id="RHEA-COMP:11060"/>
        <dbReference type="Rhea" id="RHEA-COMP:11605"/>
        <dbReference type="ChEBI" id="CHEBI:15378"/>
        <dbReference type="ChEBI" id="CHEBI:30013"/>
        <dbReference type="ChEBI" id="CHEBI:30616"/>
        <dbReference type="ChEBI" id="CHEBI:61977"/>
        <dbReference type="ChEBI" id="CHEBI:456216"/>
        <dbReference type="EC" id="2.7.11.1"/>
    </reaction>
</comment>
<dbReference type="PROSITE" id="PS50816">
    <property type="entry name" value="NAF"/>
    <property type="match status" value="1"/>
</dbReference>
<dbReference type="FunFam" id="1.10.510.10:FF:000653">
    <property type="entry name" value="Non-specific serine/threonine protein kinase"/>
    <property type="match status" value="1"/>
</dbReference>
<dbReference type="InterPro" id="IPR004041">
    <property type="entry name" value="NAF_dom"/>
</dbReference>
<dbReference type="OrthoDB" id="193931at2759"/>
<evidence type="ECO:0000256" key="11">
    <source>
        <dbReference type="PROSITE-ProRule" id="PRU10141"/>
    </source>
</evidence>
<dbReference type="FunFam" id="3.30.200.20:FF:000096">
    <property type="entry name" value="Non-specific serine/threonine protein kinase"/>
    <property type="match status" value="1"/>
</dbReference>
<evidence type="ECO:0000256" key="3">
    <source>
        <dbReference type="ARBA" id="ARBA00022527"/>
    </source>
</evidence>
<keyword evidence="7 11" id="KW-0067">ATP-binding</keyword>
<reference evidence="15 16" key="1">
    <citation type="journal article" date="2017" name="Mol. Plant">
        <title>The Genome of Medicinal Plant Macleaya cordata Provides New Insights into Benzylisoquinoline Alkaloids Metabolism.</title>
        <authorList>
            <person name="Liu X."/>
            <person name="Liu Y."/>
            <person name="Huang P."/>
            <person name="Ma Y."/>
            <person name="Qing Z."/>
            <person name="Tang Q."/>
            <person name="Cao H."/>
            <person name="Cheng P."/>
            <person name="Zheng Y."/>
            <person name="Yuan Z."/>
            <person name="Zhou Y."/>
            <person name="Liu J."/>
            <person name="Tang Z."/>
            <person name="Zhuo Y."/>
            <person name="Zhang Y."/>
            <person name="Yu L."/>
            <person name="Huang J."/>
            <person name="Yang P."/>
            <person name="Peng Q."/>
            <person name="Zhang J."/>
            <person name="Jiang W."/>
            <person name="Zhang Z."/>
            <person name="Lin K."/>
            <person name="Ro D.K."/>
            <person name="Chen X."/>
            <person name="Xiong X."/>
            <person name="Shang Y."/>
            <person name="Huang S."/>
            <person name="Zeng J."/>
        </authorList>
    </citation>
    <scope>NUCLEOTIDE SEQUENCE [LARGE SCALE GENOMIC DNA]</scope>
    <source>
        <strain evidence="16">cv. BLH2017</strain>
        <tissue evidence="15">Root</tissue>
    </source>
</reference>
<evidence type="ECO:0000256" key="4">
    <source>
        <dbReference type="ARBA" id="ARBA00022679"/>
    </source>
</evidence>
<dbReference type="Pfam" id="PF00069">
    <property type="entry name" value="Pkinase"/>
    <property type="match status" value="1"/>
</dbReference>
<evidence type="ECO:0000256" key="12">
    <source>
        <dbReference type="RuleBase" id="RU000304"/>
    </source>
</evidence>
<dbReference type="STRING" id="56857.A0A200R3F7"/>
<accession>A0A200R3F7</accession>
<feature type="binding site" evidence="11">
    <location>
        <position position="57"/>
    </location>
    <ligand>
        <name>ATP</name>
        <dbReference type="ChEBI" id="CHEBI:30616"/>
    </ligand>
</feature>
<evidence type="ECO:0000256" key="6">
    <source>
        <dbReference type="ARBA" id="ARBA00022777"/>
    </source>
</evidence>
<dbReference type="InterPro" id="IPR008271">
    <property type="entry name" value="Ser/Thr_kinase_AS"/>
</dbReference>
<evidence type="ECO:0000256" key="7">
    <source>
        <dbReference type="ARBA" id="ARBA00022840"/>
    </source>
</evidence>
<keyword evidence="8" id="KW-0464">Manganese</keyword>
<dbReference type="InterPro" id="IPR000719">
    <property type="entry name" value="Prot_kinase_dom"/>
</dbReference>
<dbReference type="FunCoup" id="A0A200R3F7">
    <property type="interactions" value="699"/>
</dbReference>
<dbReference type="Gene3D" id="3.30.310.80">
    <property type="entry name" value="Kinase associated domain 1, KA1"/>
    <property type="match status" value="1"/>
</dbReference>
<evidence type="ECO:0000256" key="10">
    <source>
        <dbReference type="ARBA" id="ARBA00048679"/>
    </source>
</evidence>
<evidence type="ECO:0000256" key="5">
    <source>
        <dbReference type="ARBA" id="ARBA00022741"/>
    </source>
</evidence>
<comment type="caution">
    <text evidence="15">The sequence shown here is derived from an EMBL/GenBank/DDBJ whole genome shotgun (WGS) entry which is preliminary data.</text>
</comment>
<dbReference type="PROSITE" id="PS50011">
    <property type="entry name" value="PROTEIN_KINASE_DOM"/>
    <property type="match status" value="1"/>
</dbReference>
<dbReference type="PANTHER" id="PTHR43895">
    <property type="entry name" value="CALCIUM/CALMODULIN-DEPENDENT PROTEIN KINASE KINASE-RELATED"/>
    <property type="match status" value="1"/>
</dbReference>